<organism evidence="1 2">
    <name type="scientific">Vararia minispora EC-137</name>
    <dbReference type="NCBI Taxonomy" id="1314806"/>
    <lineage>
        <taxon>Eukaryota</taxon>
        <taxon>Fungi</taxon>
        <taxon>Dikarya</taxon>
        <taxon>Basidiomycota</taxon>
        <taxon>Agaricomycotina</taxon>
        <taxon>Agaricomycetes</taxon>
        <taxon>Russulales</taxon>
        <taxon>Lachnocladiaceae</taxon>
        <taxon>Vararia</taxon>
    </lineage>
</organism>
<name>A0ACB8QCF1_9AGAM</name>
<feature type="non-terminal residue" evidence="1">
    <location>
        <position position="303"/>
    </location>
</feature>
<evidence type="ECO:0000313" key="1">
    <source>
        <dbReference type="EMBL" id="KAI0029486.1"/>
    </source>
</evidence>
<dbReference type="EMBL" id="MU273672">
    <property type="protein sequence ID" value="KAI0029486.1"/>
    <property type="molecule type" value="Genomic_DNA"/>
</dbReference>
<reference evidence="1" key="1">
    <citation type="submission" date="2021-02" db="EMBL/GenBank/DDBJ databases">
        <authorList>
            <consortium name="DOE Joint Genome Institute"/>
            <person name="Ahrendt S."/>
            <person name="Looney B.P."/>
            <person name="Miyauchi S."/>
            <person name="Morin E."/>
            <person name="Drula E."/>
            <person name="Courty P.E."/>
            <person name="Chicoki N."/>
            <person name="Fauchery L."/>
            <person name="Kohler A."/>
            <person name="Kuo A."/>
            <person name="Labutti K."/>
            <person name="Pangilinan J."/>
            <person name="Lipzen A."/>
            <person name="Riley R."/>
            <person name="Andreopoulos W."/>
            <person name="He G."/>
            <person name="Johnson J."/>
            <person name="Barry K.W."/>
            <person name="Grigoriev I.V."/>
            <person name="Nagy L."/>
            <person name="Hibbett D."/>
            <person name="Henrissat B."/>
            <person name="Matheny P.B."/>
            <person name="Labbe J."/>
            <person name="Martin F."/>
        </authorList>
    </citation>
    <scope>NUCLEOTIDE SEQUENCE</scope>
    <source>
        <strain evidence="1">EC-137</strain>
    </source>
</reference>
<feature type="non-terminal residue" evidence="1">
    <location>
        <position position="1"/>
    </location>
</feature>
<accession>A0ACB8QCF1</accession>
<evidence type="ECO:0000313" key="2">
    <source>
        <dbReference type="Proteomes" id="UP000814128"/>
    </source>
</evidence>
<reference evidence="1" key="2">
    <citation type="journal article" date="2022" name="New Phytol.">
        <title>Evolutionary transition to the ectomycorrhizal habit in the genomes of a hyperdiverse lineage of mushroom-forming fungi.</title>
        <authorList>
            <person name="Looney B."/>
            <person name="Miyauchi S."/>
            <person name="Morin E."/>
            <person name="Drula E."/>
            <person name="Courty P.E."/>
            <person name="Kohler A."/>
            <person name="Kuo A."/>
            <person name="LaButti K."/>
            <person name="Pangilinan J."/>
            <person name="Lipzen A."/>
            <person name="Riley R."/>
            <person name="Andreopoulos W."/>
            <person name="He G."/>
            <person name="Johnson J."/>
            <person name="Nolan M."/>
            <person name="Tritt A."/>
            <person name="Barry K.W."/>
            <person name="Grigoriev I.V."/>
            <person name="Nagy L.G."/>
            <person name="Hibbett D."/>
            <person name="Henrissat B."/>
            <person name="Matheny P.B."/>
            <person name="Labbe J."/>
            <person name="Martin F.M."/>
        </authorList>
    </citation>
    <scope>NUCLEOTIDE SEQUENCE</scope>
    <source>
        <strain evidence="1">EC-137</strain>
    </source>
</reference>
<dbReference type="Proteomes" id="UP000814128">
    <property type="component" value="Unassembled WGS sequence"/>
</dbReference>
<comment type="caution">
    <text evidence="1">The sequence shown here is derived from an EMBL/GenBank/DDBJ whole genome shotgun (WGS) entry which is preliminary data.</text>
</comment>
<sequence>FSLLRAYSALLPVQKIRYPYEHSVSEVHDFVLSNICLNTHFVKYPPSAQYQLAFWKWIMNQLESNLKDKDVSIDDRLYEKLFDAMSETRNPPPPPTFVTQFWLPGPGARPSPPRNVVLGNSMITVFESRTTIEAGTTGLRTWRASFVLSQFLISNPNLVRNASVLELGSGTGFVGIVAASIQMLYCDDSSSPSVVLTDVNEEVLQRCSENVRLPCNISSSHPHVEVCKLDWMDSLDEFGATPMSQRLHNTRPDVIVGADLLYHPDIVPALVQTLSGTLSLKHNTSVAYLALTIRNPDLFTLFL</sequence>
<protein>
    <submittedName>
        <fullName evidence="1">Methyltransferase-domain-containing protein</fullName>
    </submittedName>
</protein>
<keyword evidence="2" id="KW-1185">Reference proteome</keyword>
<keyword evidence="1" id="KW-0489">Methyltransferase</keyword>
<proteinExistence type="predicted"/>
<gene>
    <name evidence="1" type="ORF">K488DRAFT_35151</name>
</gene>
<keyword evidence="1" id="KW-0808">Transferase</keyword>